<dbReference type="CDD" id="cd18795">
    <property type="entry name" value="SF2_C_Ski2"/>
    <property type="match status" value="1"/>
</dbReference>
<keyword evidence="6" id="KW-0413">Isomerase</keyword>
<accession>A0A4S8M2M5</accession>
<evidence type="ECO:0000256" key="6">
    <source>
        <dbReference type="ARBA" id="ARBA00023235"/>
    </source>
</evidence>
<dbReference type="Proteomes" id="UP000297245">
    <property type="component" value="Unassembled WGS sequence"/>
</dbReference>
<evidence type="ECO:0000256" key="10">
    <source>
        <dbReference type="ARBA" id="ARBA00048988"/>
    </source>
</evidence>
<dbReference type="Gene3D" id="3.40.50.300">
    <property type="entry name" value="P-loop containing nucleotide triphosphate hydrolases"/>
    <property type="match status" value="3"/>
</dbReference>
<evidence type="ECO:0000313" key="13">
    <source>
        <dbReference type="EMBL" id="THU96369.1"/>
    </source>
</evidence>
<dbReference type="Pfam" id="PF02889">
    <property type="entry name" value="Sec63"/>
    <property type="match status" value="1"/>
</dbReference>
<dbReference type="GO" id="GO:0003676">
    <property type="term" value="F:nucleic acid binding"/>
    <property type="evidence" value="ECO:0007669"/>
    <property type="project" value="InterPro"/>
</dbReference>
<evidence type="ECO:0000256" key="4">
    <source>
        <dbReference type="ARBA" id="ARBA00022806"/>
    </source>
</evidence>
<keyword evidence="7" id="KW-0469">Meiosis</keyword>
<reference evidence="13 14" key="1">
    <citation type="journal article" date="2019" name="Nat. Ecol. Evol.">
        <title>Megaphylogeny resolves global patterns of mushroom evolution.</title>
        <authorList>
            <person name="Varga T."/>
            <person name="Krizsan K."/>
            <person name="Foldi C."/>
            <person name="Dima B."/>
            <person name="Sanchez-Garcia M."/>
            <person name="Sanchez-Ramirez S."/>
            <person name="Szollosi G.J."/>
            <person name="Szarkandi J.G."/>
            <person name="Papp V."/>
            <person name="Albert L."/>
            <person name="Andreopoulos W."/>
            <person name="Angelini C."/>
            <person name="Antonin V."/>
            <person name="Barry K.W."/>
            <person name="Bougher N.L."/>
            <person name="Buchanan P."/>
            <person name="Buyck B."/>
            <person name="Bense V."/>
            <person name="Catcheside P."/>
            <person name="Chovatia M."/>
            <person name="Cooper J."/>
            <person name="Damon W."/>
            <person name="Desjardin D."/>
            <person name="Finy P."/>
            <person name="Geml J."/>
            <person name="Haridas S."/>
            <person name="Hughes K."/>
            <person name="Justo A."/>
            <person name="Karasinski D."/>
            <person name="Kautmanova I."/>
            <person name="Kiss B."/>
            <person name="Kocsube S."/>
            <person name="Kotiranta H."/>
            <person name="LaButti K.M."/>
            <person name="Lechner B.E."/>
            <person name="Liimatainen K."/>
            <person name="Lipzen A."/>
            <person name="Lukacs Z."/>
            <person name="Mihaltcheva S."/>
            <person name="Morgado L.N."/>
            <person name="Niskanen T."/>
            <person name="Noordeloos M.E."/>
            <person name="Ohm R.A."/>
            <person name="Ortiz-Santana B."/>
            <person name="Ovrebo C."/>
            <person name="Racz N."/>
            <person name="Riley R."/>
            <person name="Savchenko A."/>
            <person name="Shiryaev A."/>
            <person name="Soop K."/>
            <person name="Spirin V."/>
            <person name="Szebenyi C."/>
            <person name="Tomsovsky M."/>
            <person name="Tulloss R.E."/>
            <person name="Uehling J."/>
            <person name="Grigoriev I.V."/>
            <person name="Vagvolgyi C."/>
            <person name="Papp T."/>
            <person name="Martin F.M."/>
            <person name="Miettinen O."/>
            <person name="Hibbett D.S."/>
            <person name="Nagy L.G."/>
        </authorList>
    </citation>
    <scope>NUCLEOTIDE SEQUENCE [LARGE SCALE GENOMIC DNA]</scope>
    <source>
        <strain evidence="13 14">CBS 962.96</strain>
    </source>
</reference>
<dbReference type="SUPFAM" id="SSF158702">
    <property type="entry name" value="Sec63 N-terminal domain-like"/>
    <property type="match status" value="1"/>
</dbReference>
<evidence type="ECO:0000256" key="8">
    <source>
        <dbReference type="ARBA" id="ARBA00034617"/>
    </source>
</evidence>
<evidence type="ECO:0000313" key="14">
    <source>
        <dbReference type="Proteomes" id="UP000297245"/>
    </source>
</evidence>
<sequence length="756" mass="84933">MRVIADIYRSIFKFGVFNAVQSSCFDIFSAPTGSGKTVLFELAIIKMLTEAKESGQSLKCVYVAPTKALCSEKYKDWSAKFDPLGCELTGDTVHAGYGKSALGDAESATIMYGEKWDSLTRNWSDHNQTLSQIQLFLVDEVHILNESRGSTLEVVVSRMKLRGCSVRFVLVSATIPNIRDLASWVGRNDSSDGEARIFEFGEDFRPCKLTRHVIGIPRSKHQNDFAFARVLDGKLFKTLQTYSVGKPILVFVSTRKGAEKTKQSLPWSKPANDLANIGIGVHHAGLSMDDRRHVEELYLGKTLRIVIATTVPAHTVVIRGVYTFQKNAMVEYSDLDIMQMMGRAGRPQFDKDGIAVILCESDLEAKYCALAQGKTVVESSLHINLSEHLNSEIGLGTINNVSLAKEWLRSSFLFQRIRRNPSYYSLGKDTNQTWEDRIDDIVMQSVDNLRKSKLIASMDETGDIESLVSTDYGDIMSKFYIRQQTVTAVQDCKSFLSSIAMKSTRQLLQAYNKLRKHNDIRFEVKKLEKTSDKISLLIQAVLGGISLNHPDYRNNDSQLQLEAFGVFRHLPRIARAVVEVAVVRKRGAQLKHGLELWGHLTLLNRRPPFGLELLASLNEFPQYSLNVVQQRACVFGGKRPIEIDLLVKCGLVQEESKTKTKLKKQRNRFIDMTAVLTLTSDMEFIDFRRIPTKVLKETKGFEITAILAKPSQLVIVMITSESYAGVAVSKTFRPTVPAEEYPTKNTKPMTVLVRTV</sequence>
<feature type="domain" description="Helicase ATP-binding" evidence="11">
    <location>
        <begin position="17"/>
        <end position="193"/>
    </location>
</feature>
<dbReference type="Pfam" id="PF00270">
    <property type="entry name" value="DEAD"/>
    <property type="match status" value="1"/>
</dbReference>
<keyword evidence="14" id="KW-1185">Reference proteome</keyword>
<dbReference type="EC" id="5.6.2.4" evidence="9"/>
<dbReference type="PANTHER" id="PTHR47835">
    <property type="entry name" value="HFM1, ATP DEPENDENT DNA HELICASE HOMOLOG"/>
    <property type="match status" value="1"/>
</dbReference>
<comment type="catalytic activity">
    <reaction evidence="10">
        <text>ATP + H2O = ADP + phosphate + H(+)</text>
        <dbReference type="Rhea" id="RHEA:13065"/>
        <dbReference type="ChEBI" id="CHEBI:15377"/>
        <dbReference type="ChEBI" id="CHEBI:15378"/>
        <dbReference type="ChEBI" id="CHEBI:30616"/>
        <dbReference type="ChEBI" id="CHEBI:43474"/>
        <dbReference type="ChEBI" id="CHEBI:456216"/>
        <dbReference type="EC" id="5.6.2.4"/>
    </reaction>
</comment>
<dbReference type="InterPro" id="IPR004179">
    <property type="entry name" value="Sec63-dom"/>
</dbReference>
<dbReference type="GO" id="GO:0043138">
    <property type="term" value="F:3'-5' DNA helicase activity"/>
    <property type="evidence" value="ECO:0007669"/>
    <property type="project" value="UniProtKB-EC"/>
</dbReference>
<protein>
    <recommendedName>
        <fullName evidence="9">DNA 3'-5' helicase</fullName>
        <ecNumber evidence="9">5.6.2.4</ecNumber>
    </recommendedName>
</protein>
<dbReference type="SMART" id="SM00487">
    <property type="entry name" value="DEXDc"/>
    <property type="match status" value="1"/>
</dbReference>
<dbReference type="InterPro" id="IPR027417">
    <property type="entry name" value="P-loop_NTPase"/>
</dbReference>
<evidence type="ECO:0000256" key="1">
    <source>
        <dbReference type="ARBA" id="ARBA00010140"/>
    </source>
</evidence>
<keyword evidence="3 13" id="KW-0378">Hydrolase</keyword>
<dbReference type="InterPro" id="IPR036388">
    <property type="entry name" value="WH-like_DNA-bd_sf"/>
</dbReference>
<evidence type="ECO:0000256" key="7">
    <source>
        <dbReference type="ARBA" id="ARBA00023254"/>
    </source>
</evidence>
<gene>
    <name evidence="13" type="ORF">K435DRAFT_892952</name>
</gene>
<dbReference type="PANTHER" id="PTHR47835:SF3">
    <property type="entry name" value="HELICASE FOR MEIOSIS 1"/>
    <property type="match status" value="1"/>
</dbReference>
<dbReference type="InterPro" id="IPR052247">
    <property type="entry name" value="Meiotic_Crossover_Helicase"/>
</dbReference>
<comment type="catalytic activity">
    <reaction evidence="8">
        <text>Couples ATP hydrolysis with the unwinding of duplex DNA by translocating in the 3'-5' direction.</text>
        <dbReference type="EC" id="5.6.2.4"/>
    </reaction>
</comment>
<dbReference type="OrthoDB" id="5575at2759"/>
<dbReference type="InterPro" id="IPR057842">
    <property type="entry name" value="WH_MER3"/>
</dbReference>
<evidence type="ECO:0000256" key="2">
    <source>
        <dbReference type="ARBA" id="ARBA00022741"/>
    </source>
</evidence>
<dbReference type="SMART" id="SM00973">
    <property type="entry name" value="Sec63"/>
    <property type="match status" value="1"/>
</dbReference>
<evidence type="ECO:0000256" key="3">
    <source>
        <dbReference type="ARBA" id="ARBA00022801"/>
    </source>
</evidence>
<feature type="domain" description="Helicase C-terminal" evidence="12">
    <location>
        <begin position="237"/>
        <end position="409"/>
    </location>
</feature>
<dbReference type="Pfam" id="PF23445">
    <property type="entry name" value="WHD_SNRNP200"/>
    <property type="match status" value="1"/>
</dbReference>
<evidence type="ECO:0000259" key="11">
    <source>
        <dbReference type="PROSITE" id="PS51192"/>
    </source>
</evidence>
<dbReference type="GO" id="GO:0051321">
    <property type="term" value="P:meiotic cell cycle"/>
    <property type="evidence" value="ECO:0007669"/>
    <property type="project" value="UniProtKB-KW"/>
</dbReference>
<name>A0A4S8M2M5_DENBC</name>
<proteinExistence type="inferred from homology"/>
<dbReference type="AlphaFoldDB" id="A0A4S8M2M5"/>
<dbReference type="SMART" id="SM00490">
    <property type="entry name" value="HELICc"/>
    <property type="match status" value="1"/>
</dbReference>
<dbReference type="GO" id="GO:0016787">
    <property type="term" value="F:hydrolase activity"/>
    <property type="evidence" value="ECO:0007669"/>
    <property type="project" value="UniProtKB-KW"/>
</dbReference>
<comment type="similarity">
    <text evidence="1">Belongs to the helicase family. SKI2 subfamily.</text>
</comment>
<dbReference type="EMBL" id="ML179179">
    <property type="protein sequence ID" value="THU96369.1"/>
    <property type="molecule type" value="Genomic_DNA"/>
</dbReference>
<dbReference type="Gene3D" id="1.10.3380.10">
    <property type="entry name" value="Sec63 N-terminal domain-like domain"/>
    <property type="match status" value="1"/>
</dbReference>
<evidence type="ECO:0000256" key="9">
    <source>
        <dbReference type="ARBA" id="ARBA00034808"/>
    </source>
</evidence>
<keyword evidence="4" id="KW-0347">Helicase</keyword>
<keyword evidence="2" id="KW-0547">Nucleotide-binding</keyword>
<evidence type="ECO:0000259" key="12">
    <source>
        <dbReference type="PROSITE" id="PS51194"/>
    </source>
</evidence>
<dbReference type="PROSITE" id="PS51194">
    <property type="entry name" value="HELICASE_CTER"/>
    <property type="match status" value="1"/>
</dbReference>
<dbReference type="PROSITE" id="PS51192">
    <property type="entry name" value="HELICASE_ATP_BIND_1"/>
    <property type="match status" value="1"/>
</dbReference>
<dbReference type="InterPro" id="IPR014001">
    <property type="entry name" value="Helicase_ATP-bd"/>
</dbReference>
<keyword evidence="5" id="KW-0067">ATP-binding</keyword>
<dbReference type="SUPFAM" id="SSF52540">
    <property type="entry name" value="P-loop containing nucleoside triphosphate hydrolases"/>
    <property type="match status" value="1"/>
</dbReference>
<dbReference type="InterPro" id="IPR001650">
    <property type="entry name" value="Helicase_C-like"/>
</dbReference>
<organism evidence="13 14">
    <name type="scientific">Dendrothele bispora (strain CBS 962.96)</name>
    <dbReference type="NCBI Taxonomy" id="1314807"/>
    <lineage>
        <taxon>Eukaryota</taxon>
        <taxon>Fungi</taxon>
        <taxon>Dikarya</taxon>
        <taxon>Basidiomycota</taxon>
        <taxon>Agaricomycotina</taxon>
        <taxon>Agaricomycetes</taxon>
        <taxon>Agaricomycetidae</taxon>
        <taxon>Agaricales</taxon>
        <taxon>Agaricales incertae sedis</taxon>
        <taxon>Dendrothele</taxon>
    </lineage>
</organism>
<dbReference type="GO" id="GO:0005524">
    <property type="term" value="F:ATP binding"/>
    <property type="evidence" value="ECO:0007669"/>
    <property type="project" value="UniProtKB-KW"/>
</dbReference>
<evidence type="ECO:0000256" key="5">
    <source>
        <dbReference type="ARBA" id="ARBA00022840"/>
    </source>
</evidence>
<dbReference type="InterPro" id="IPR011545">
    <property type="entry name" value="DEAD/DEAH_box_helicase_dom"/>
</dbReference>
<dbReference type="Gene3D" id="1.10.10.10">
    <property type="entry name" value="Winged helix-like DNA-binding domain superfamily/Winged helix DNA-binding domain"/>
    <property type="match status" value="1"/>
</dbReference>
<dbReference type="FunFam" id="1.10.10.10:FF:000012">
    <property type="entry name" value="U5 small nuclear ribonucleoprotein helicase"/>
    <property type="match status" value="1"/>
</dbReference>